<protein>
    <submittedName>
        <fullName evidence="1">Uncharacterized protein</fullName>
    </submittedName>
</protein>
<dbReference type="Proteomes" id="UP000770717">
    <property type="component" value="Unassembled WGS sequence"/>
</dbReference>
<reference evidence="1" key="1">
    <citation type="thesis" date="2020" institute="ProQuest LLC" country="789 East Eisenhower Parkway, Ann Arbor, MI, USA">
        <title>Comparative Genomics and Chromosome Evolution.</title>
        <authorList>
            <person name="Mudd A.B."/>
        </authorList>
    </citation>
    <scope>NUCLEOTIDE SEQUENCE</scope>
    <source>
        <strain evidence="1">HN-11 Male</strain>
        <tissue evidence="1">Kidney and liver</tissue>
    </source>
</reference>
<name>A0A8J6K9Z4_ELECQ</name>
<dbReference type="EMBL" id="WNTK01000004">
    <property type="protein sequence ID" value="KAG9486213.1"/>
    <property type="molecule type" value="Genomic_DNA"/>
</dbReference>
<sequence>MFQSTFIFEWSVELPPLHLWREPRGPGGLSHDLCSALQPNSQPYCCSSPGLLGLVVASSWGAAVHWICAMVRTGRFFTTRRYRHRGAYHIKTRTIVTNKLCFSSLSHKH</sequence>
<evidence type="ECO:0000313" key="2">
    <source>
        <dbReference type="Proteomes" id="UP000770717"/>
    </source>
</evidence>
<dbReference type="AlphaFoldDB" id="A0A8J6K9Z4"/>
<accession>A0A8J6K9Z4</accession>
<organism evidence="1 2">
    <name type="scientific">Eleutherodactylus coqui</name>
    <name type="common">Puerto Rican coqui</name>
    <dbReference type="NCBI Taxonomy" id="57060"/>
    <lineage>
        <taxon>Eukaryota</taxon>
        <taxon>Metazoa</taxon>
        <taxon>Chordata</taxon>
        <taxon>Craniata</taxon>
        <taxon>Vertebrata</taxon>
        <taxon>Euteleostomi</taxon>
        <taxon>Amphibia</taxon>
        <taxon>Batrachia</taxon>
        <taxon>Anura</taxon>
        <taxon>Neobatrachia</taxon>
        <taxon>Hyloidea</taxon>
        <taxon>Eleutherodactylidae</taxon>
        <taxon>Eleutherodactylinae</taxon>
        <taxon>Eleutherodactylus</taxon>
        <taxon>Eleutherodactylus</taxon>
    </lineage>
</organism>
<evidence type="ECO:0000313" key="1">
    <source>
        <dbReference type="EMBL" id="KAG9486213.1"/>
    </source>
</evidence>
<comment type="caution">
    <text evidence="1">The sequence shown here is derived from an EMBL/GenBank/DDBJ whole genome shotgun (WGS) entry which is preliminary data.</text>
</comment>
<proteinExistence type="predicted"/>
<keyword evidence="2" id="KW-1185">Reference proteome</keyword>
<gene>
    <name evidence="1" type="ORF">GDO78_009006</name>
</gene>